<feature type="transmembrane region" description="Helical" evidence="6">
    <location>
        <begin position="97"/>
        <end position="114"/>
    </location>
</feature>
<feature type="transmembrane region" description="Helical" evidence="6">
    <location>
        <begin position="58"/>
        <end position="77"/>
    </location>
</feature>
<keyword evidence="5" id="KW-0862">Zinc</keyword>
<dbReference type="PANTHER" id="PTHR20855">
    <property type="entry name" value="ADIPOR/PROGESTIN RECEPTOR-RELATED"/>
    <property type="match status" value="1"/>
</dbReference>
<comment type="subcellular location">
    <subcellularLocation>
        <location evidence="1">Membrane</location>
        <topology evidence="1">Multi-pass membrane protein</topology>
    </subcellularLocation>
</comment>
<feature type="transmembrane region" description="Helical" evidence="6">
    <location>
        <begin position="121"/>
        <end position="140"/>
    </location>
</feature>
<keyword evidence="3 6" id="KW-1133">Transmembrane helix</keyword>
<evidence type="ECO:0000256" key="3">
    <source>
        <dbReference type="ARBA" id="ARBA00022989"/>
    </source>
</evidence>
<keyword evidence="5" id="KW-0479">Metal-binding</keyword>
<feature type="binding site" evidence="5">
    <location>
        <position position="78"/>
    </location>
    <ligand>
        <name>Zn(2+)</name>
        <dbReference type="ChEBI" id="CHEBI:29105"/>
    </ligand>
</feature>
<feature type="binding site" evidence="5">
    <location>
        <position position="207"/>
    </location>
    <ligand>
        <name>Zn(2+)</name>
        <dbReference type="ChEBI" id="CHEBI:29105"/>
    </ligand>
</feature>
<dbReference type="EMBL" id="CADCUD010000021">
    <property type="protein sequence ID" value="CAA9312889.1"/>
    <property type="molecule type" value="Genomic_DNA"/>
</dbReference>
<evidence type="ECO:0000256" key="6">
    <source>
        <dbReference type="SAM" id="Phobius"/>
    </source>
</evidence>
<feature type="transmembrane region" description="Helical" evidence="6">
    <location>
        <begin position="209"/>
        <end position="232"/>
    </location>
</feature>
<dbReference type="GO" id="GO:0046872">
    <property type="term" value="F:metal ion binding"/>
    <property type="evidence" value="ECO:0007669"/>
    <property type="project" value="UniProtKB-KW"/>
</dbReference>
<evidence type="ECO:0000256" key="2">
    <source>
        <dbReference type="ARBA" id="ARBA00022692"/>
    </source>
</evidence>
<dbReference type="Pfam" id="PF03006">
    <property type="entry name" value="HlyIII"/>
    <property type="match status" value="1"/>
</dbReference>
<dbReference type="PANTHER" id="PTHR20855:SF3">
    <property type="entry name" value="LD03007P"/>
    <property type="match status" value="1"/>
</dbReference>
<sequence>MPSDHSTSVGEEVGERLHDLAQEVKPRLRGWLHAGVMPLAVAGGVVLVALSPTPGTRVAAAVFMLTAMLLFGVSAVYHTGTWTPQTKERLKRFDHANIFLLIAGSYTPFALLLLEPRDATVLLVLVWSGAVLGVLFRVFWLGAPRWFYVPVYIALGWAAVFWMPAFADRASVAVLTLLIVGGGLYSLGAVVYGFKRPNPAPNWFGFHEVFHTFTIAAFTSHYVGISLAAYALR</sequence>
<keyword evidence="2 6" id="KW-0812">Transmembrane</keyword>
<name>A0A6J4KQW9_9ACTN</name>
<gene>
    <name evidence="7" type="ORF">AVDCRST_MAG46-268</name>
</gene>
<organism evidence="7">
    <name type="scientific">uncultured Nocardioidaceae bacterium</name>
    <dbReference type="NCBI Taxonomy" id="253824"/>
    <lineage>
        <taxon>Bacteria</taxon>
        <taxon>Bacillati</taxon>
        <taxon>Actinomycetota</taxon>
        <taxon>Actinomycetes</taxon>
        <taxon>Propionibacteriales</taxon>
        <taxon>Nocardioidaceae</taxon>
        <taxon>environmental samples</taxon>
    </lineage>
</organism>
<feature type="binding site" evidence="5">
    <location>
        <position position="211"/>
    </location>
    <ligand>
        <name>Zn(2+)</name>
        <dbReference type="ChEBI" id="CHEBI:29105"/>
    </ligand>
</feature>
<accession>A0A6J4KQW9</accession>
<dbReference type="GO" id="GO:0016020">
    <property type="term" value="C:membrane"/>
    <property type="evidence" value="ECO:0007669"/>
    <property type="project" value="UniProtKB-SubCell"/>
</dbReference>
<feature type="transmembrane region" description="Helical" evidence="6">
    <location>
        <begin position="30"/>
        <end position="51"/>
    </location>
</feature>
<dbReference type="AlphaFoldDB" id="A0A6J4KQW9"/>
<proteinExistence type="predicted"/>
<evidence type="ECO:0000256" key="5">
    <source>
        <dbReference type="PIRSR" id="PIRSR604254-1"/>
    </source>
</evidence>
<evidence type="ECO:0000256" key="4">
    <source>
        <dbReference type="ARBA" id="ARBA00023136"/>
    </source>
</evidence>
<dbReference type="InterPro" id="IPR004254">
    <property type="entry name" value="AdipoR/HlyIII-related"/>
</dbReference>
<protein>
    <submittedName>
        <fullName evidence="7">FIG01964566: Predicted membrane protein, hemolysin III homolog</fullName>
    </submittedName>
</protein>
<evidence type="ECO:0000256" key="1">
    <source>
        <dbReference type="ARBA" id="ARBA00004141"/>
    </source>
</evidence>
<reference evidence="7" key="1">
    <citation type="submission" date="2020-02" db="EMBL/GenBank/DDBJ databases">
        <authorList>
            <person name="Meier V. D."/>
        </authorList>
    </citation>
    <scope>NUCLEOTIDE SEQUENCE</scope>
    <source>
        <strain evidence="7">AVDCRST_MAG46</strain>
    </source>
</reference>
<keyword evidence="4 6" id="KW-0472">Membrane</keyword>
<evidence type="ECO:0000313" key="7">
    <source>
        <dbReference type="EMBL" id="CAA9312889.1"/>
    </source>
</evidence>
<feature type="transmembrane region" description="Helical" evidence="6">
    <location>
        <begin position="146"/>
        <end position="165"/>
    </location>
</feature>
<feature type="transmembrane region" description="Helical" evidence="6">
    <location>
        <begin position="172"/>
        <end position="194"/>
    </location>
</feature>